<reference evidence="2" key="1">
    <citation type="journal article" date="2019" name="Curr. Biol.">
        <title>Genome Sequence of Striga asiatica Provides Insight into the Evolution of Plant Parasitism.</title>
        <authorList>
            <person name="Yoshida S."/>
            <person name="Kim S."/>
            <person name="Wafula E.K."/>
            <person name="Tanskanen J."/>
            <person name="Kim Y.M."/>
            <person name="Honaas L."/>
            <person name="Yang Z."/>
            <person name="Spallek T."/>
            <person name="Conn C.E."/>
            <person name="Ichihashi Y."/>
            <person name="Cheong K."/>
            <person name="Cui S."/>
            <person name="Der J.P."/>
            <person name="Gundlach H."/>
            <person name="Jiao Y."/>
            <person name="Hori C."/>
            <person name="Ishida J.K."/>
            <person name="Kasahara H."/>
            <person name="Kiba T."/>
            <person name="Kim M.S."/>
            <person name="Koo N."/>
            <person name="Laohavisit A."/>
            <person name="Lee Y.H."/>
            <person name="Lumba S."/>
            <person name="McCourt P."/>
            <person name="Mortimer J.C."/>
            <person name="Mutuku J.M."/>
            <person name="Nomura T."/>
            <person name="Sasaki-Sekimoto Y."/>
            <person name="Seto Y."/>
            <person name="Wang Y."/>
            <person name="Wakatake T."/>
            <person name="Sakakibara H."/>
            <person name="Demura T."/>
            <person name="Yamaguchi S."/>
            <person name="Yoneyama K."/>
            <person name="Manabe R.I."/>
            <person name="Nelson D.C."/>
            <person name="Schulman A.H."/>
            <person name="Timko M.P."/>
            <person name="dePamphilis C.W."/>
            <person name="Choi D."/>
            <person name="Shirasu K."/>
        </authorList>
    </citation>
    <scope>NUCLEOTIDE SEQUENCE [LARGE SCALE GENOMIC DNA]</scope>
    <source>
        <strain evidence="2">cv. UVA1</strain>
    </source>
</reference>
<comment type="caution">
    <text evidence="1">The sequence shown here is derived from an EMBL/GenBank/DDBJ whole genome shotgun (WGS) entry which is preliminary data.</text>
</comment>
<dbReference type="Proteomes" id="UP000325081">
    <property type="component" value="Unassembled WGS sequence"/>
</dbReference>
<accession>A0A5A7RKH4</accession>
<protein>
    <submittedName>
        <fullName evidence="1">Uncharacterized protein</fullName>
    </submittedName>
</protein>
<dbReference type="AlphaFoldDB" id="A0A5A7RKH4"/>
<evidence type="ECO:0000313" key="2">
    <source>
        <dbReference type="Proteomes" id="UP000325081"/>
    </source>
</evidence>
<evidence type="ECO:0000313" key="1">
    <source>
        <dbReference type="EMBL" id="GER57701.1"/>
    </source>
</evidence>
<dbReference type="EMBL" id="BKCP01013514">
    <property type="protein sequence ID" value="GER57701.1"/>
    <property type="molecule type" value="Genomic_DNA"/>
</dbReference>
<sequence length="106" mass="11399">MDLIYHLSILVACFEVPHVNGPMSMVSGQIEVEFARCDYCGLTEECTLTYTETIRECLGGVSEGKWVCGWVGAPGSGDEARCGGSCDEARSGGQCEELHLLIGLLH</sequence>
<keyword evidence="2" id="KW-1185">Reference proteome</keyword>
<gene>
    <name evidence="1" type="ORF">STAS_35525</name>
</gene>
<dbReference type="Pfam" id="PF07911">
    <property type="entry name" value="DUF1677"/>
    <property type="match status" value="1"/>
</dbReference>
<organism evidence="1 2">
    <name type="scientific">Striga asiatica</name>
    <name type="common">Asiatic witchweed</name>
    <name type="synonym">Buchnera asiatica</name>
    <dbReference type="NCBI Taxonomy" id="4170"/>
    <lineage>
        <taxon>Eukaryota</taxon>
        <taxon>Viridiplantae</taxon>
        <taxon>Streptophyta</taxon>
        <taxon>Embryophyta</taxon>
        <taxon>Tracheophyta</taxon>
        <taxon>Spermatophyta</taxon>
        <taxon>Magnoliopsida</taxon>
        <taxon>eudicotyledons</taxon>
        <taxon>Gunneridae</taxon>
        <taxon>Pentapetalae</taxon>
        <taxon>asterids</taxon>
        <taxon>lamiids</taxon>
        <taxon>Lamiales</taxon>
        <taxon>Orobanchaceae</taxon>
        <taxon>Buchnereae</taxon>
        <taxon>Striga</taxon>
    </lineage>
</organism>
<proteinExistence type="predicted"/>
<name>A0A5A7RKH4_STRAF</name>
<dbReference type="InterPro" id="IPR012876">
    <property type="entry name" value="DUF1677_pln"/>
</dbReference>